<dbReference type="EMBL" id="JAULSV010000002">
    <property type="protein sequence ID" value="KAK0652044.1"/>
    <property type="molecule type" value="Genomic_DNA"/>
</dbReference>
<feature type="region of interest" description="Disordered" evidence="1">
    <location>
        <begin position="27"/>
        <end position="48"/>
    </location>
</feature>
<dbReference type="Proteomes" id="UP001174936">
    <property type="component" value="Unassembled WGS sequence"/>
</dbReference>
<name>A0AA39YGN3_9PEZI</name>
<evidence type="ECO:0000313" key="3">
    <source>
        <dbReference type="Proteomes" id="UP001174936"/>
    </source>
</evidence>
<proteinExistence type="predicted"/>
<gene>
    <name evidence="2" type="ORF">B0T16DRAFT_405266</name>
</gene>
<organism evidence="2 3">
    <name type="scientific">Cercophora newfieldiana</name>
    <dbReference type="NCBI Taxonomy" id="92897"/>
    <lineage>
        <taxon>Eukaryota</taxon>
        <taxon>Fungi</taxon>
        <taxon>Dikarya</taxon>
        <taxon>Ascomycota</taxon>
        <taxon>Pezizomycotina</taxon>
        <taxon>Sordariomycetes</taxon>
        <taxon>Sordariomycetidae</taxon>
        <taxon>Sordariales</taxon>
        <taxon>Lasiosphaeriaceae</taxon>
        <taxon>Cercophora</taxon>
    </lineage>
</organism>
<sequence length="106" mass="11318">MAFSKHNLQFPVTITTVHLTTPAQLAQQSCARGSSPPPQSTTTNFLPEPSYVAMLPGARPSSIFTALSPPPVPYRLHIDALLHTNSSHHITSSPVLASIDKPTSCC</sequence>
<evidence type="ECO:0000256" key="1">
    <source>
        <dbReference type="SAM" id="MobiDB-lite"/>
    </source>
</evidence>
<protein>
    <submittedName>
        <fullName evidence="2">Uncharacterized protein</fullName>
    </submittedName>
</protein>
<accession>A0AA39YGN3</accession>
<reference evidence="2" key="1">
    <citation type="submission" date="2023-06" db="EMBL/GenBank/DDBJ databases">
        <title>Genome-scale phylogeny and comparative genomics of the fungal order Sordariales.</title>
        <authorList>
            <consortium name="Lawrence Berkeley National Laboratory"/>
            <person name="Hensen N."/>
            <person name="Bonometti L."/>
            <person name="Westerberg I."/>
            <person name="Brannstrom I.O."/>
            <person name="Guillou S."/>
            <person name="Cros-Aarteil S."/>
            <person name="Calhoun S."/>
            <person name="Haridas S."/>
            <person name="Kuo A."/>
            <person name="Mondo S."/>
            <person name="Pangilinan J."/>
            <person name="Riley R."/>
            <person name="Labutti K."/>
            <person name="Andreopoulos B."/>
            <person name="Lipzen A."/>
            <person name="Chen C."/>
            <person name="Yanf M."/>
            <person name="Daum C."/>
            <person name="Ng V."/>
            <person name="Clum A."/>
            <person name="Steindorff A."/>
            <person name="Ohm R."/>
            <person name="Martin F."/>
            <person name="Silar P."/>
            <person name="Natvig D."/>
            <person name="Lalanne C."/>
            <person name="Gautier V."/>
            <person name="Ament-Velasquez S.L."/>
            <person name="Kruys A."/>
            <person name="Hutchinson M.I."/>
            <person name="Powell A.J."/>
            <person name="Barry K."/>
            <person name="Miller A.N."/>
            <person name="Grigoriev I.V."/>
            <person name="Debuchy R."/>
            <person name="Gladieux P."/>
            <person name="Thoren M.H."/>
            <person name="Johannesson H."/>
        </authorList>
    </citation>
    <scope>NUCLEOTIDE SEQUENCE</scope>
    <source>
        <strain evidence="2">SMH2532-1</strain>
    </source>
</reference>
<dbReference type="AlphaFoldDB" id="A0AA39YGN3"/>
<comment type="caution">
    <text evidence="2">The sequence shown here is derived from an EMBL/GenBank/DDBJ whole genome shotgun (WGS) entry which is preliminary data.</text>
</comment>
<evidence type="ECO:0000313" key="2">
    <source>
        <dbReference type="EMBL" id="KAK0652044.1"/>
    </source>
</evidence>
<keyword evidence="3" id="KW-1185">Reference proteome</keyword>